<evidence type="ECO:0000313" key="2">
    <source>
        <dbReference type="EMBL" id="CAG6398687.1"/>
    </source>
</evidence>
<accession>A0A9W4E0E8</accession>
<feature type="compositionally biased region" description="Basic and acidic residues" evidence="1">
    <location>
        <begin position="39"/>
        <end position="53"/>
    </location>
</feature>
<protein>
    <submittedName>
        <fullName evidence="2">Uncharacterized protein</fullName>
    </submittedName>
</protein>
<evidence type="ECO:0000256" key="1">
    <source>
        <dbReference type="SAM" id="MobiDB-lite"/>
    </source>
</evidence>
<keyword evidence="3" id="KW-1185">Reference proteome</keyword>
<dbReference type="EMBL" id="CAJSLV010000107">
    <property type="protein sequence ID" value="CAG6398687.1"/>
    <property type="molecule type" value="Genomic_DNA"/>
</dbReference>
<dbReference type="AlphaFoldDB" id="A0A9W4E0E8"/>
<sequence>MRRIAYGLRAAAGHIGRRPGREPPGDRGYQAPLGGSEAGPDRLSRPPHQEKERTRHRIAGMGEPSPFLRAAFTRQ</sequence>
<dbReference type="Proteomes" id="UP001152519">
    <property type="component" value="Unassembled WGS sequence"/>
</dbReference>
<evidence type="ECO:0000313" key="3">
    <source>
        <dbReference type="Proteomes" id="UP001152519"/>
    </source>
</evidence>
<organism evidence="2 3">
    <name type="scientific">Actinacidiphila cocklensis</name>
    <dbReference type="NCBI Taxonomy" id="887465"/>
    <lineage>
        <taxon>Bacteria</taxon>
        <taxon>Bacillati</taxon>
        <taxon>Actinomycetota</taxon>
        <taxon>Actinomycetes</taxon>
        <taxon>Kitasatosporales</taxon>
        <taxon>Streptomycetaceae</taxon>
        <taxon>Actinacidiphila</taxon>
    </lineage>
</organism>
<name>A0A9W4E0E8_9ACTN</name>
<comment type="caution">
    <text evidence="2">The sequence shown here is derived from an EMBL/GenBank/DDBJ whole genome shotgun (WGS) entry which is preliminary data.</text>
</comment>
<gene>
    <name evidence="2" type="ORF">SCOCK_730014</name>
</gene>
<feature type="region of interest" description="Disordered" evidence="1">
    <location>
        <begin position="1"/>
        <end position="75"/>
    </location>
</feature>
<proteinExistence type="predicted"/>
<reference evidence="2" key="1">
    <citation type="submission" date="2021-05" db="EMBL/GenBank/DDBJ databases">
        <authorList>
            <person name="Arsene-Ploetze F."/>
        </authorList>
    </citation>
    <scope>NUCLEOTIDE SEQUENCE</scope>
    <source>
        <strain evidence="2">DSM 42138</strain>
    </source>
</reference>